<evidence type="ECO:0000313" key="2">
    <source>
        <dbReference type="Proteomes" id="UP001352852"/>
    </source>
</evidence>
<gene>
    <name evidence="1" type="ORF">CHARACLAT_029135</name>
</gene>
<evidence type="ECO:0000313" key="1">
    <source>
        <dbReference type="EMBL" id="MED6282161.1"/>
    </source>
</evidence>
<accession>A0ABU7E571</accession>
<keyword evidence="2" id="KW-1185">Reference proteome</keyword>
<organism evidence="1 2">
    <name type="scientific">Characodon lateralis</name>
    <dbReference type="NCBI Taxonomy" id="208331"/>
    <lineage>
        <taxon>Eukaryota</taxon>
        <taxon>Metazoa</taxon>
        <taxon>Chordata</taxon>
        <taxon>Craniata</taxon>
        <taxon>Vertebrata</taxon>
        <taxon>Euteleostomi</taxon>
        <taxon>Actinopterygii</taxon>
        <taxon>Neopterygii</taxon>
        <taxon>Teleostei</taxon>
        <taxon>Neoteleostei</taxon>
        <taxon>Acanthomorphata</taxon>
        <taxon>Ovalentaria</taxon>
        <taxon>Atherinomorphae</taxon>
        <taxon>Cyprinodontiformes</taxon>
        <taxon>Goodeidae</taxon>
        <taxon>Characodon</taxon>
    </lineage>
</organism>
<sequence length="107" mass="12030">MLKKERVKQFISSIMARVLAERAEQLSKSTTPSSDKTRQELLIAVSGLTKEEVFKLLIQCKESCTERAMLSTKGELKDVGGKMHKNVAAYKDCDINYSWCISSLTLL</sequence>
<dbReference type="Proteomes" id="UP001352852">
    <property type="component" value="Unassembled WGS sequence"/>
</dbReference>
<name>A0ABU7E571_9TELE</name>
<reference evidence="1 2" key="1">
    <citation type="submission" date="2021-06" db="EMBL/GenBank/DDBJ databases">
        <authorList>
            <person name="Palmer J.M."/>
        </authorList>
    </citation>
    <scope>NUCLEOTIDE SEQUENCE [LARGE SCALE GENOMIC DNA]</scope>
    <source>
        <strain evidence="1 2">CL_MEX2019</strain>
        <tissue evidence="1">Muscle</tissue>
    </source>
</reference>
<proteinExistence type="predicted"/>
<protein>
    <submittedName>
        <fullName evidence="1">Uncharacterized protein</fullName>
    </submittedName>
</protein>
<dbReference type="EMBL" id="JAHUTJ010045033">
    <property type="protein sequence ID" value="MED6282161.1"/>
    <property type="molecule type" value="Genomic_DNA"/>
</dbReference>
<comment type="caution">
    <text evidence="1">The sequence shown here is derived from an EMBL/GenBank/DDBJ whole genome shotgun (WGS) entry which is preliminary data.</text>
</comment>